<sequence length="153" mass="17123">MTVPDRLQRPFELLVLLHQPRHFVDHRDARGIVRHRDGQGPQRLVPVRGVQSGHQFRPGQRGLRERRGEVRPLGDGVTAPGRLEDHVRNAGPVTELLDQTRLPHPTPPRHDHSLAPGGSRAPGHETQLPGQQVEVSDPALELHPCRTSGRYQT</sequence>
<proteinExistence type="predicted"/>
<protein>
    <submittedName>
        <fullName evidence="2">Uncharacterized protein</fullName>
    </submittedName>
</protein>
<accession>A0A4D4LFF9</accession>
<evidence type="ECO:0000256" key="1">
    <source>
        <dbReference type="SAM" id="MobiDB-lite"/>
    </source>
</evidence>
<dbReference type="AlphaFoldDB" id="A0A4D4LFF9"/>
<feature type="region of interest" description="Disordered" evidence="1">
    <location>
        <begin position="98"/>
        <end position="153"/>
    </location>
</feature>
<name>A0A4D4LFF9_STRVO</name>
<gene>
    <name evidence="2" type="ORF">SVIO_072620</name>
</gene>
<dbReference type="EMBL" id="BJHW01000001">
    <property type="protein sequence ID" value="GDY56639.1"/>
    <property type="molecule type" value="Genomic_DNA"/>
</dbReference>
<reference evidence="2 3" key="1">
    <citation type="journal article" date="2020" name="Int. J. Syst. Evol. Microbiol.">
        <title>Reclassification of Streptomyces castelarensis and Streptomyces sporoclivatus as later heterotypic synonyms of Streptomyces antimycoticus.</title>
        <authorList>
            <person name="Komaki H."/>
            <person name="Tamura T."/>
        </authorList>
    </citation>
    <scope>NUCLEOTIDE SEQUENCE [LARGE SCALE GENOMIC DNA]</scope>
    <source>
        <strain evidence="2 3">NBRC 13459</strain>
    </source>
</reference>
<comment type="caution">
    <text evidence="2">The sequence shown here is derived from an EMBL/GenBank/DDBJ whole genome shotgun (WGS) entry which is preliminary data.</text>
</comment>
<organism evidence="2 3">
    <name type="scientific">Streptomyces violaceusniger</name>
    <dbReference type="NCBI Taxonomy" id="68280"/>
    <lineage>
        <taxon>Bacteria</taxon>
        <taxon>Bacillati</taxon>
        <taxon>Actinomycetota</taxon>
        <taxon>Actinomycetes</taxon>
        <taxon>Kitasatosporales</taxon>
        <taxon>Streptomycetaceae</taxon>
        <taxon>Streptomyces</taxon>
        <taxon>Streptomyces violaceusniger group</taxon>
    </lineage>
</organism>
<evidence type="ECO:0000313" key="3">
    <source>
        <dbReference type="Proteomes" id="UP000301309"/>
    </source>
</evidence>
<evidence type="ECO:0000313" key="2">
    <source>
        <dbReference type="EMBL" id="GDY56639.1"/>
    </source>
</evidence>
<dbReference type="Proteomes" id="UP000301309">
    <property type="component" value="Unassembled WGS sequence"/>
</dbReference>
<keyword evidence="3" id="KW-1185">Reference proteome</keyword>